<dbReference type="BioCyc" id="LINT1193029:G11R4-5231-MONOMER"/>
<organism evidence="7 8">
    <name type="scientific">Leptospira interrogans serovar Pyrogenes str. 200701872</name>
    <dbReference type="NCBI Taxonomy" id="1193029"/>
    <lineage>
        <taxon>Bacteria</taxon>
        <taxon>Pseudomonadati</taxon>
        <taxon>Spirochaetota</taxon>
        <taxon>Spirochaetia</taxon>
        <taxon>Leptospirales</taxon>
        <taxon>Leptospiraceae</taxon>
        <taxon>Leptospira</taxon>
    </lineage>
</organism>
<dbReference type="Proteomes" id="UP000012117">
    <property type="component" value="Unassembled WGS sequence"/>
</dbReference>
<gene>
    <name evidence="7" type="ORF">LEP1GSC124_0420</name>
</gene>
<evidence type="ECO:0000313" key="7">
    <source>
        <dbReference type="EMBL" id="EMP08225.1"/>
    </source>
</evidence>
<feature type="domain" description="Major facilitator superfamily (MFS) profile" evidence="6">
    <location>
        <begin position="17"/>
        <end position="100"/>
    </location>
</feature>
<evidence type="ECO:0000256" key="2">
    <source>
        <dbReference type="ARBA" id="ARBA00022692"/>
    </source>
</evidence>
<accession>M7A2G3</accession>
<dbReference type="GO" id="GO:0016020">
    <property type="term" value="C:membrane"/>
    <property type="evidence" value="ECO:0007669"/>
    <property type="project" value="UniProtKB-SubCell"/>
</dbReference>
<sequence length="100" mass="11366">MSSHPIRNIHVKSEPILIFVLASIQFTHILDFVIMMPLGSYFQESFHINPREFSFLISAYTYSAFCAGIVGALLIDRFNRKSAAIFCILVLLLEPLLCSR</sequence>
<dbReference type="InterPro" id="IPR020846">
    <property type="entry name" value="MFS_dom"/>
</dbReference>
<dbReference type="PANTHER" id="PTHR42718">
    <property type="entry name" value="MAJOR FACILITATOR SUPERFAMILY MULTIDRUG TRANSPORTER MFSC"/>
    <property type="match status" value="1"/>
</dbReference>
<dbReference type="Pfam" id="PF07690">
    <property type="entry name" value="MFS_1"/>
    <property type="match status" value="1"/>
</dbReference>
<dbReference type="EMBL" id="AKWN02000155">
    <property type="protein sequence ID" value="EMP08225.1"/>
    <property type="molecule type" value="Genomic_DNA"/>
</dbReference>
<keyword evidence="4 5" id="KW-0472">Membrane</keyword>
<proteinExistence type="predicted"/>
<dbReference type="PROSITE" id="PS50850">
    <property type="entry name" value="MFS"/>
    <property type="match status" value="1"/>
</dbReference>
<protein>
    <submittedName>
        <fullName evidence="7">Transporter, major facilitator domain protein</fullName>
    </submittedName>
</protein>
<evidence type="ECO:0000256" key="1">
    <source>
        <dbReference type="ARBA" id="ARBA00004141"/>
    </source>
</evidence>
<evidence type="ECO:0000256" key="4">
    <source>
        <dbReference type="ARBA" id="ARBA00023136"/>
    </source>
</evidence>
<keyword evidence="3 5" id="KW-1133">Transmembrane helix</keyword>
<dbReference type="PANTHER" id="PTHR42718:SF35">
    <property type="entry name" value="BLL0718 PROTEIN"/>
    <property type="match status" value="1"/>
</dbReference>
<comment type="caution">
    <text evidence="7">The sequence shown here is derived from an EMBL/GenBank/DDBJ whole genome shotgun (WGS) entry which is preliminary data.</text>
</comment>
<reference evidence="7 8" key="1">
    <citation type="submission" date="2013-01" db="EMBL/GenBank/DDBJ databases">
        <authorList>
            <person name="Harkins D.M."/>
            <person name="Durkin A.S."/>
            <person name="Brinkac L.M."/>
            <person name="Haft D.H."/>
            <person name="Selengut J.D."/>
            <person name="Sanka R."/>
            <person name="DePew J."/>
            <person name="Purushe J."/>
            <person name="Picardeau M."/>
            <person name="Werts C."/>
            <person name="Goarant C."/>
            <person name="Vinetz J.M."/>
            <person name="Sutton G.G."/>
            <person name="Nierman W.C."/>
            <person name="Fouts D.E."/>
        </authorList>
    </citation>
    <scope>NUCLEOTIDE SEQUENCE [LARGE SCALE GENOMIC DNA]</scope>
    <source>
        <strain evidence="7 8">200701872</strain>
    </source>
</reference>
<feature type="transmembrane region" description="Helical" evidence="5">
    <location>
        <begin position="53"/>
        <end position="75"/>
    </location>
</feature>
<comment type="subcellular location">
    <subcellularLocation>
        <location evidence="1">Membrane</location>
        <topology evidence="1">Multi-pass membrane protein</topology>
    </subcellularLocation>
</comment>
<dbReference type="InterPro" id="IPR036259">
    <property type="entry name" value="MFS_trans_sf"/>
</dbReference>
<dbReference type="InterPro" id="IPR011701">
    <property type="entry name" value="MFS"/>
</dbReference>
<evidence type="ECO:0000256" key="3">
    <source>
        <dbReference type="ARBA" id="ARBA00022989"/>
    </source>
</evidence>
<evidence type="ECO:0000256" key="5">
    <source>
        <dbReference type="SAM" id="Phobius"/>
    </source>
</evidence>
<evidence type="ECO:0000259" key="6">
    <source>
        <dbReference type="PROSITE" id="PS50850"/>
    </source>
</evidence>
<dbReference type="SUPFAM" id="SSF103473">
    <property type="entry name" value="MFS general substrate transporter"/>
    <property type="match status" value="1"/>
</dbReference>
<evidence type="ECO:0000313" key="8">
    <source>
        <dbReference type="Proteomes" id="UP000012117"/>
    </source>
</evidence>
<dbReference type="AlphaFoldDB" id="M7A2G3"/>
<dbReference type="GO" id="GO:0022857">
    <property type="term" value="F:transmembrane transporter activity"/>
    <property type="evidence" value="ECO:0007669"/>
    <property type="project" value="InterPro"/>
</dbReference>
<name>M7A2G3_LEPIR</name>
<dbReference type="Gene3D" id="1.20.1250.20">
    <property type="entry name" value="MFS general substrate transporter like domains"/>
    <property type="match status" value="1"/>
</dbReference>
<feature type="transmembrane region" description="Helical" evidence="5">
    <location>
        <begin position="16"/>
        <end position="41"/>
    </location>
</feature>
<keyword evidence="2 5" id="KW-0812">Transmembrane</keyword>